<sequence>MKFSLVAITTALLVPFSSAAAVGGSVTLSYDPVYDNPNLDLNRVSCSDGPNGLVTKGYRTAGSLPNYPYIGGVFTISWNSPNCGKCYKVNYNGKSIHITGVDHTDNGFNVAKRAMDDLTNGQAEHLGRIQVYYEDAPPSACKM</sequence>
<keyword evidence="3" id="KW-0964">Secreted</keyword>
<evidence type="ECO:0000256" key="4">
    <source>
        <dbReference type="SAM" id="SignalP"/>
    </source>
</evidence>
<dbReference type="AlphaFoldDB" id="A0AAF0III0"/>
<dbReference type="CDD" id="cd22778">
    <property type="entry name" value="DPBB_CEPL-like"/>
    <property type="match status" value="1"/>
</dbReference>
<dbReference type="EMBL" id="CP120628">
    <property type="protein sequence ID" value="WEW58123.1"/>
    <property type="molecule type" value="Genomic_DNA"/>
</dbReference>
<dbReference type="Proteomes" id="UP001219355">
    <property type="component" value="Chromosome 2"/>
</dbReference>
<dbReference type="InterPro" id="IPR036908">
    <property type="entry name" value="RlpA-like_sf"/>
</dbReference>
<dbReference type="InterPro" id="IPR010829">
    <property type="entry name" value="Cerato-platanin"/>
</dbReference>
<feature type="chain" id="PRO_5042243814" evidence="4">
    <location>
        <begin position="20"/>
        <end position="143"/>
    </location>
</feature>
<gene>
    <name evidence="5" type="ORF">PRK78_003590</name>
</gene>
<dbReference type="Pfam" id="PF07249">
    <property type="entry name" value="Cerato-platanin"/>
    <property type="match status" value="1"/>
</dbReference>
<proteinExistence type="inferred from homology"/>
<protein>
    <submittedName>
        <fullName evidence="5">Uncharacterized protein</fullName>
    </submittedName>
</protein>
<dbReference type="GO" id="GO:0005576">
    <property type="term" value="C:extracellular region"/>
    <property type="evidence" value="ECO:0007669"/>
    <property type="project" value="UniProtKB-SubCell"/>
</dbReference>
<keyword evidence="4" id="KW-0732">Signal</keyword>
<dbReference type="Gene3D" id="2.40.40.10">
    <property type="entry name" value="RlpA-like domain"/>
    <property type="match status" value="1"/>
</dbReference>
<evidence type="ECO:0000256" key="2">
    <source>
        <dbReference type="ARBA" id="ARBA00010421"/>
    </source>
</evidence>
<dbReference type="SUPFAM" id="SSF50685">
    <property type="entry name" value="Barwin-like endoglucanases"/>
    <property type="match status" value="1"/>
</dbReference>
<organism evidence="5 6">
    <name type="scientific">Emydomyces testavorans</name>
    <dbReference type="NCBI Taxonomy" id="2070801"/>
    <lineage>
        <taxon>Eukaryota</taxon>
        <taxon>Fungi</taxon>
        <taxon>Dikarya</taxon>
        <taxon>Ascomycota</taxon>
        <taxon>Pezizomycotina</taxon>
        <taxon>Eurotiomycetes</taxon>
        <taxon>Eurotiomycetidae</taxon>
        <taxon>Onygenales</taxon>
        <taxon>Nannizziopsiaceae</taxon>
        <taxon>Emydomyces</taxon>
    </lineage>
</organism>
<name>A0AAF0III0_9EURO</name>
<comment type="subcellular location">
    <subcellularLocation>
        <location evidence="1">Secreted</location>
    </subcellularLocation>
</comment>
<evidence type="ECO:0000256" key="3">
    <source>
        <dbReference type="ARBA" id="ARBA00022525"/>
    </source>
</evidence>
<comment type="similarity">
    <text evidence="2">Belongs to the cerato-platanin family.</text>
</comment>
<accession>A0AAF0III0</accession>
<keyword evidence="6" id="KW-1185">Reference proteome</keyword>
<evidence type="ECO:0000313" key="6">
    <source>
        <dbReference type="Proteomes" id="UP001219355"/>
    </source>
</evidence>
<evidence type="ECO:0000256" key="1">
    <source>
        <dbReference type="ARBA" id="ARBA00004613"/>
    </source>
</evidence>
<reference evidence="5" key="1">
    <citation type="submission" date="2023-03" db="EMBL/GenBank/DDBJ databases">
        <title>Emydomyces testavorans Genome Sequence.</title>
        <authorList>
            <person name="Hoyer L."/>
        </authorList>
    </citation>
    <scope>NUCLEOTIDE SEQUENCE</scope>
    <source>
        <strain evidence="5">16-2883</strain>
    </source>
</reference>
<evidence type="ECO:0000313" key="5">
    <source>
        <dbReference type="EMBL" id="WEW58123.1"/>
    </source>
</evidence>
<feature type="signal peptide" evidence="4">
    <location>
        <begin position="1"/>
        <end position="19"/>
    </location>
</feature>